<dbReference type="InterPro" id="IPR002560">
    <property type="entry name" value="Transposase_DDE"/>
</dbReference>
<proteinExistence type="predicted"/>
<evidence type="ECO:0000313" key="3">
    <source>
        <dbReference type="Proteomes" id="UP000324176"/>
    </source>
</evidence>
<dbReference type="RefSeq" id="WP_052752007.1">
    <property type="nucleotide sequence ID" value="NZ_CP011451.1"/>
</dbReference>
<feature type="domain" description="Transposase IS204/IS1001/IS1096/IS1165 DDE" evidence="1">
    <location>
        <begin position="10"/>
        <end position="80"/>
    </location>
</feature>
<sequence length="137" mass="15956">MQREIEYGPGKPVLKGICWLLLKHPDNLDDARNERQRLEQALKLNEPLARTYYMKEKLRNIWHQPNKTSAQNTLDEWVKKQLLLISTCSSNSLKPWLFIAQASLPVLTSIAYGFREVEFFKLKIMALHETNYVLAVG</sequence>
<dbReference type="AlphaFoldDB" id="A0A5D3YED2"/>
<dbReference type="OrthoDB" id="8549697at2"/>
<dbReference type="Proteomes" id="UP000324176">
    <property type="component" value="Unassembled WGS sequence"/>
</dbReference>
<protein>
    <submittedName>
        <fullName evidence="2">Transposase</fullName>
    </submittedName>
</protein>
<evidence type="ECO:0000259" key="1">
    <source>
        <dbReference type="Pfam" id="PF01610"/>
    </source>
</evidence>
<reference evidence="2 3" key="1">
    <citation type="submission" date="2019-07" db="EMBL/GenBank/DDBJ databases">
        <title>Active sludge and wastewater microbial communities from Klosterneuburg, Austria.</title>
        <authorList>
            <person name="Wagner M."/>
        </authorList>
    </citation>
    <scope>NUCLEOTIDE SEQUENCE [LARGE SCALE GENOMIC DNA]</scope>
    <source>
        <strain evidence="2 3">Nm2</strain>
    </source>
</reference>
<gene>
    <name evidence="2" type="ORF">BCL69_101447</name>
</gene>
<accession>A0A5D3YED2</accession>
<name>A0A5D3YED2_9PROT</name>
<comment type="caution">
    <text evidence="2">The sequence shown here is derived from an EMBL/GenBank/DDBJ whole genome shotgun (WGS) entry which is preliminary data.</text>
</comment>
<organism evidence="2 3">
    <name type="scientific">Nitrosomonas communis</name>
    <dbReference type="NCBI Taxonomy" id="44574"/>
    <lineage>
        <taxon>Bacteria</taxon>
        <taxon>Pseudomonadati</taxon>
        <taxon>Pseudomonadota</taxon>
        <taxon>Betaproteobacteria</taxon>
        <taxon>Nitrosomonadales</taxon>
        <taxon>Nitrosomonadaceae</taxon>
        <taxon>Nitrosomonas</taxon>
    </lineage>
</organism>
<dbReference type="EMBL" id="VNHT01000014">
    <property type="protein sequence ID" value="TYP90218.1"/>
    <property type="molecule type" value="Genomic_DNA"/>
</dbReference>
<dbReference type="Pfam" id="PF01610">
    <property type="entry name" value="DDE_Tnp_ISL3"/>
    <property type="match status" value="1"/>
</dbReference>
<evidence type="ECO:0000313" key="2">
    <source>
        <dbReference type="EMBL" id="TYP90218.1"/>
    </source>
</evidence>